<dbReference type="KEGG" id="eaz:JHT90_02405"/>
<dbReference type="Proteomes" id="UP000595278">
    <property type="component" value="Chromosome"/>
</dbReference>
<name>A0A974NGD1_9GAMM</name>
<proteinExistence type="predicted"/>
<dbReference type="AlphaFoldDB" id="A0A974NGD1"/>
<keyword evidence="2" id="KW-1185">Reference proteome</keyword>
<evidence type="ECO:0000313" key="2">
    <source>
        <dbReference type="Proteomes" id="UP000595278"/>
    </source>
</evidence>
<gene>
    <name evidence="1" type="ORF">JHT90_02405</name>
</gene>
<protein>
    <submittedName>
        <fullName evidence="1">Uncharacterized protein</fullName>
    </submittedName>
</protein>
<reference evidence="1 2" key="1">
    <citation type="submission" date="2021-01" db="EMBL/GenBank/DDBJ databases">
        <title>Entomomonas sp. F2A isolated from a house cricket (Acheta domesticus).</title>
        <authorList>
            <person name="Spergser J."/>
            <person name="Busse H.-J."/>
        </authorList>
    </citation>
    <scope>NUCLEOTIDE SEQUENCE [LARGE SCALE GENOMIC DNA]</scope>
    <source>
        <strain evidence="1 2">F2A</strain>
    </source>
</reference>
<accession>A0A974NGD1</accession>
<dbReference type="RefSeq" id="WP_201093636.1">
    <property type="nucleotide sequence ID" value="NZ_CP067393.1"/>
</dbReference>
<evidence type="ECO:0000313" key="1">
    <source>
        <dbReference type="EMBL" id="QQP86125.1"/>
    </source>
</evidence>
<organism evidence="1 2">
    <name type="scientific">Entomomonas asaccharolytica</name>
    <dbReference type="NCBI Taxonomy" id="2785331"/>
    <lineage>
        <taxon>Bacteria</taxon>
        <taxon>Pseudomonadati</taxon>
        <taxon>Pseudomonadota</taxon>
        <taxon>Gammaproteobacteria</taxon>
        <taxon>Pseudomonadales</taxon>
        <taxon>Pseudomonadaceae</taxon>
        <taxon>Entomomonas</taxon>
    </lineage>
</organism>
<sequence>MSPITHFLVGWACFEPSLKNNRDKAIVCLAGLVPDLDGIGIVVDFSTRLIGLPETNFYQNFHRLYGHGIAAANIHL</sequence>
<dbReference type="EMBL" id="CP067393">
    <property type="protein sequence ID" value="QQP86125.1"/>
    <property type="molecule type" value="Genomic_DNA"/>
</dbReference>